<name>A0A8J4DXW5_9ACTN</name>
<dbReference type="RefSeq" id="WP_308440061.1">
    <property type="nucleotide sequence ID" value="NZ_BOPF01000089.1"/>
</dbReference>
<proteinExistence type="predicted"/>
<protein>
    <submittedName>
        <fullName evidence="1">Uncharacterized protein</fullName>
    </submittedName>
</protein>
<evidence type="ECO:0000313" key="2">
    <source>
        <dbReference type="Proteomes" id="UP000619260"/>
    </source>
</evidence>
<reference evidence="1" key="1">
    <citation type="submission" date="2021-01" db="EMBL/GenBank/DDBJ databases">
        <title>Whole genome shotgun sequence of Virgisporangium aliadipatigenens NBRC 105644.</title>
        <authorList>
            <person name="Komaki H."/>
            <person name="Tamura T."/>
        </authorList>
    </citation>
    <scope>NUCLEOTIDE SEQUENCE</scope>
    <source>
        <strain evidence="1">NBRC 105644</strain>
    </source>
</reference>
<evidence type="ECO:0000313" key="1">
    <source>
        <dbReference type="EMBL" id="GIJ52467.1"/>
    </source>
</evidence>
<comment type="caution">
    <text evidence="1">The sequence shown here is derived from an EMBL/GenBank/DDBJ whole genome shotgun (WGS) entry which is preliminary data.</text>
</comment>
<keyword evidence="2" id="KW-1185">Reference proteome</keyword>
<dbReference type="Proteomes" id="UP000619260">
    <property type="component" value="Unassembled WGS sequence"/>
</dbReference>
<dbReference type="EMBL" id="BOPF01000089">
    <property type="protein sequence ID" value="GIJ52467.1"/>
    <property type="molecule type" value="Genomic_DNA"/>
</dbReference>
<sequence length="228" mass="24975">MSKNTGKSALTPKPRKRVKRQVENDAFGAMVRRMVRAYGRRVGNGDVEALVGLTALVSDVDTAVRVAVVGLYDFGYSWADIAVRLGVSKQAVQMRYGSSSAERGGIDERIRSAGLDVTVGTLVRVFADHFPGSSPRPSACPKCGYRYPDDKSECPTMSVVRPQLYRRRTENPAALEDLLTGEQFESLIKPKSVRTNRFTVRTGRSAPCPEPVIEPSLLDLLNGKDTTP</sequence>
<dbReference type="AlphaFoldDB" id="A0A8J4DXW5"/>
<gene>
    <name evidence="1" type="ORF">Val02_93530</name>
</gene>
<organism evidence="1 2">
    <name type="scientific">Virgisporangium aliadipatigenens</name>
    <dbReference type="NCBI Taxonomy" id="741659"/>
    <lineage>
        <taxon>Bacteria</taxon>
        <taxon>Bacillati</taxon>
        <taxon>Actinomycetota</taxon>
        <taxon>Actinomycetes</taxon>
        <taxon>Micromonosporales</taxon>
        <taxon>Micromonosporaceae</taxon>
        <taxon>Virgisporangium</taxon>
    </lineage>
</organism>
<accession>A0A8J4DXW5</accession>